<dbReference type="InterPro" id="IPR001296">
    <property type="entry name" value="Glyco_trans_1"/>
</dbReference>
<feature type="domain" description="Glycosyl transferase family 1" evidence="1">
    <location>
        <begin position="211"/>
        <end position="347"/>
    </location>
</feature>
<dbReference type="GeneID" id="5304930"/>
<dbReference type="Pfam" id="PF00534">
    <property type="entry name" value="Glycos_transf_1"/>
    <property type="match status" value="1"/>
</dbReference>
<dbReference type="SUPFAM" id="SSF53756">
    <property type="entry name" value="UDP-Glycosyltransferase/glycogen phosphorylase"/>
    <property type="match status" value="1"/>
</dbReference>
<dbReference type="SMR" id="A0A069SP29"/>
<dbReference type="Gene3D" id="3.40.50.2000">
    <property type="entry name" value="Glycogen Phosphorylase B"/>
    <property type="match status" value="2"/>
</dbReference>
<dbReference type="EMBL" id="JNHM01000011">
    <property type="protein sequence ID" value="KDS55995.1"/>
    <property type="molecule type" value="Genomic_DNA"/>
</dbReference>
<organism evidence="3 4">
    <name type="scientific">Phocaeicola vulgatus str. 3975 RP4</name>
    <dbReference type="NCBI Taxonomy" id="1339352"/>
    <lineage>
        <taxon>Bacteria</taxon>
        <taxon>Pseudomonadati</taxon>
        <taxon>Bacteroidota</taxon>
        <taxon>Bacteroidia</taxon>
        <taxon>Bacteroidales</taxon>
        <taxon>Bacteroidaceae</taxon>
        <taxon>Phocaeicola</taxon>
    </lineage>
</organism>
<evidence type="ECO:0000313" key="4">
    <source>
        <dbReference type="Proteomes" id="UP000027661"/>
    </source>
</evidence>
<protein>
    <submittedName>
        <fullName evidence="3">Glycosyl transferases group 1 family protein</fullName>
    </submittedName>
</protein>
<evidence type="ECO:0000313" key="3">
    <source>
        <dbReference type="EMBL" id="KDS55995.1"/>
    </source>
</evidence>
<dbReference type="InterPro" id="IPR028098">
    <property type="entry name" value="Glyco_trans_4-like_N"/>
</dbReference>
<comment type="caution">
    <text evidence="3">The sequence shown here is derived from an EMBL/GenBank/DDBJ whole genome shotgun (WGS) entry which is preliminary data.</text>
</comment>
<dbReference type="GO" id="GO:0016757">
    <property type="term" value="F:glycosyltransferase activity"/>
    <property type="evidence" value="ECO:0007669"/>
    <property type="project" value="InterPro"/>
</dbReference>
<dbReference type="AlphaFoldDB" id="A0A069SP29"/>
<dbReference type="PANTHER" id="PTHR12526">
    <property type="entry name" value="GLYCOSYLTRANSFERASE"/>
    <property type="match status" value="1"/>
</dbReference>
<dbReference type="RefSeq" id="WP_005843131.1">
    <property type="nucleotide sequence ID" value="NZ_JNHM01000011.1"/>
</dbReference>
<proteinExistence type="predicted"/>
<gene>
    <name evidence="3" type="ORF">M099_0726</name>
</gene>
<feature type="domain" description="Glycosyltransferase subfamily 4-like N-terminal" evidence="2">
    <location>
        <begin position="13"/>
        <end position="183"/>
    </location>
</feature>
<name>A0A069SP29_PHOVU</name>
<reference evidence="3 4" key="1">
    <citation type="submission" date="2014-04" db="EMBL/GenBank/DDBJ databases">
        <authorList>
            <person name="Sears C."/>
            <person name="Carroll K."/>
            <person name="Sack B.R."/>
            <person name="Qadri F."/>
            <person name="Myers L.L."/>
            <person name="Chung G.-T."/>
            <person name="Escheverria P."/>
            <person name="Fraser C.M."/>
            <person name="Sadzewicz L."/>
            <person name="Shefchek K.A."/>
            <person name="Tallon L."/>
            <person name="Das S.P."/>
            <person name="Daugherty S."/>
            <person name="Mongodin E.F."/>
        </authorList>
    </citation>
    <scope>NUCLEOTIDE SEQUENCE [LARGE SCALE GENOMIC DNA]</scope>
    <source>
        <strain evidence="3 4">3975 RP4</strain>
    </source>
</reference>
<keyword evidence="3" id="KW-0808">Transferase</keyword>
<dbReference type="Pfam" id="PF13439">
    <property type="entry name" value="Glyco_transf_4"/>
    <property type="match status" value="1"/>
</dbReference>
<dbReference type="Proteomes" id="UP000027661">
    <property type="component" value="Unassembled WGS sequence"/>
</dbReference>
<accession>A0A069SP29</accession>
<evidence type="ECO:0000259" key="1">
    <source>
        <dbReference type="Pfam" id="PF00534"/>
    </source>
</evidence>
<sequence>MRILFYCDTVFSFGGVQRVLAEIAKALSGKHEVTILTTDTCTDLSMYGYAESTVRFDSFSYSASSFIERLLCKGYSFLYKHGLPHTRLTSEWYAASFFPSSYKRTLARKINARQCDVVIGVHAFMALHLSAVKSRIRTKTVGWLHNSYEAFFEKETPYLPGLDCFFQVQMGKLDERVVLSHADAGCFFRKMNLCCEVIYNPLTVLPKGRGKKEYRRILAVGRFSFGHKGFDILIKAFSVFVKTHPDWTLEIVGEGPEEALYRSLINEYELEKSIALHPFTKEVQEYYAHSSMYVLSSRWEGFGLVMIEAMAHGLPVIASDLPITRELLKDKDMAVLFETGNIAQLAGCMSYMADRTDWEWMGNKAVEYADTFHIEKVCDSWNNLLKKVVYGTR</sequence>
<evidence type="ECO:0000259" key="2">
    <source>
        <dbReference type="Pfam" id="PF13439"/>
    </source>
</evidence>
<dbReference type="DNASU" id="5304930"/>
<dbReference type="PATRIC" id="fig|1339352.3.peg.699"/>